<dbReference type="InterPro" id="IPR014862">
    <property type="entry name" value="TrwC"/>
</dbReference>
<feature type="compositionally biased region" description="Polar residues" evidence="1">
    <location>
        <begin position="1140"/>
        <end position="1153"/>
    </location>
</feature>
<dbReference type="RefSeq" id="WP_143985258.1">
    <property type="nucleotide sequence ID" value="NZ_CP041692.1"/>
</dbReference>
<proteinExistence type="predicted"/>
<evidence type="ECO:0000313" key="3">
    <source>
        <dbReference type="EMBL" id="QDP95277.1"/>
    </source>
</evidence>
<dbReference type="OrthoDB" id="4524286at2"/>
<evidence type="ECO:0000259" key="2">
    <source>
        <dbReference type="Pfam" id="PF08751"/>
    </source>
</evidence>
<dbReference type="Pfam" id="PF08751">
    <property type="entry name" value="TrwC"/>
    <property type="match status" value="1"/>
</dbReference>
<dbReference type="InterPro" id="IPR027417">
    <property type="entry name" value="P-loop_NTPase"/>
</dbReference>
<keyword evidence="4" id="KW-1185">Reference proteome</keyword>
<dbReference type="AlphaFoldDB" id="A0A516PVR7"/>
<dbReference type="Pfam" id="PF13604">
    <property type="entry name" value="AAA_30"/>
    <property type="match status" value="1"/>
</dbReference>
<evidence type="ECO:0000256" key="1">
    <source>
        <dbReference type="SAM" id="MobiDB-lite"/>
    </source>
</evidence>
<dbReference type="Gene3D" id="3.40.50.300">
    <property type="entry name" value="P-loop containing nucleotide triphosphate hydrolases"/>
    <property type="match status" value="2"/>
</dbReference>
<dbReference type="SUPFAM" id="SSF52540">
    <property type="entry name" value="P-loop containing nucleoside triphosphate hydrolases"/>
    <property type="match status" value="2"/>
</dbReference>
<organism evidence="3 4">
    <name type="scientific">Microlunatus elymi</name>
    <dbReference type="NCBI Taxonomy" id="2596828"/>
    <lineage>
        <taxon>Bacteria</taxon>
        <taxon>Bacillati</taxon>
        <taxon>Actinomycetota</taxon>
        <taxon>Actinomycetes</taxon>
        <taxon>Propionibacteriales</taxon>
        <taxon>Propionibacteriaceae</taxon>
        <taxon>Microlunatus</taxon>
    </lineage>
</organism>
<dbReference type="Gene3D" id="2.30.30.940">
    <property type="match status" value="1"/>
</dbReference>
<dbReference type="SUPFAM" id="SSF55464">
    <property type="entry name" value="Origin of replication-binding domain, RBD-like"/>
    <property type="match status" value="1"/>
</dbReference>
<feature type="region of interest" description="Disordered" evidence="1">
    <location>
        <begin position="1133"/>
        <end position="1167"/>
    </location>
</feature>
<evidence type="ECO:0000313" key="4">
    <source>
        <dbReference type="Proteomes" id="UP000319263"/>
    </source>
</evidence>
<dbReference type="NCBIfam" id="NF041492">
    <property type="entry name" value="MobF"/>
    <property type="match status" value="1"/>
</dbReference>
<accession>A0A516PVR7</accession>
<dbReference type="CDD" id="cd18809">
    <property type="entry name" value="SF1_C_RecD"/>
    <property type="match status" value="1"/>
</dbReference>
<gene>
    <name evidence="3" type="ORF">FOE78_04570</name>
</gene>
<dbReference type="EMBL" id="CP041692">
    <property type="protein sequence ID" value="QDP95277.1"/>
    <property type="molecule type" value="Genomic_DNA"/>
</dbReference>
<dbReference type="Proteomes" id="UP000319263">
    <property type="component" value="Chromosome"/>
</dbReference>
<name>A0A516PVR7_9ACTN</name>
<reference evidence="3 4" key="1">
    <citation type="submission" date="2019-07" db="EMBL/GenBank/DDBJ databases">
        <title>Microlunatus dokdonensis sp. nov. isolated from the rhizospheric soil of the wild plant Elymus tsukushiensis.</title>
        <authorList>
            <person name="Ghim S.-Y."/>
            <person name="Hwang Y.-J."/>
            <person name="Son J.-S."/>
            <person name="Shin J.-H."/>
        </authorList>
    </citation>
    <scope>NUCLEOTIDE SEQUENCE [LARGE SCALE GENOMIC DNA]</scope>
    <source>
        <strain evidence="3 4">KUDC0627</strain>
    </source>
</reference>
<feature type="domain" description="TrwC relaxase" evidence="2">
    <location>
        <begin position="8"/>
        <end position="399"/>
    </location>
</feature>
<protein>
    <submittedName>
        <fullName evidence="3">AAA family ATPase</fullName>
    </submittedName>
</protein>
<dbReference type="KEGG" id="mik:FOE78_04570"/>
<sequence>MTIHVLHAGDGYLYLLRSVARHDDHHAGDRSLAEYYTATGQPPGRWSGSLAAQLEFDGVVTEEQMRALFGEGLHPNAGAIRQALIAAGATAEEADAAVRLGRRFPAYGTGPLRSKIAQFYREQERRLGRLLTDDEKLEIRQSVVAEEFVRRTGRRPIDPIELADLDAPTARHAVAGYDLVFTPVKSVSVLWGLGSARTRREIYEAHRAAVADCLDWLERNAAYTRAGSQGQAQIDTTGVIAAVFDHWDSRAGDPDLHTHVAVSNKVVGSDGKWRSLDGRALFAAAVSLSERYNTRIEDELRQRLGVQFEERDDLGADRRPVREIVGIPADLIGQFSKRRQNIEQQYRSLLADYRAAHGREPTDPARLQLYQQATLSERPDKQLGRSLQQMVQTWIVEARPLLGVDDIAAHLEQAALRRGAPSPQAALPEIADEVVRVLSATRSTWNVHHIRAEAHRQSRSIATPDRDALVEQIVNTVTDPTRAIRIDTPRLVEEPVPLQRRDGESVFIEHASTRFTTTEILDAEERILAAARRGHAQRIDVGAVQKSITHSAAAGRELNAGQQRLVRAFCLSGKAVQLGLAPAGAGKTTALRAVANAWTSTGHLVLALAPSAAAADVLAHELGVQTDTVAKFDHDQDEIPYRAMILVDEAGMTGTLMLDRLVQRARDAGAVVRLVGDDRQLGAVEAGGVIRQLAYDVGAIRMEQVVRFADPADAQATLLVREGQVAALDFYLSRQRVTAGATETIPDAAYQGWLADVRAGRDSLLLAPSSTEVSALNARARADLVLAGRVAVDGVALRDGNVAGVGDHVATRRNERLLTVHGGRDWVKNGDSWLVERVLEDGALTVAHRRHRGRVTLSAEYVHAHVELDYARTIRRSQGLTVDRAHLIVDPTMVREDLYVGLSRARQSTQLYVEVLSDRGPDHQPDVAGSAAEVLQSIIRRTGSELSALQTIREAIASTDDLHRTALEYEHALGMQTGDRYRESAERIRPGLTGDPAWPSVVHRLHVAEANGWDAETALRTAERMRDWTDARSDAQIMAHRLDVLIGHHDHEARDAPVPSWLAASSPRGLQAPWDEYLPRRYGEMADRITTLVAGAEATAPSWLGEIGHGKARGTALREVVAYRAVWNVNTNDPLGAEPRQQTQQHSAWTSASRAVRASHNAEQPSGTERLQAALALEPAPLDVDAMAAECRGSTRHI</sequence>